<proteinExistence type="predicted"/>
<protein>
    <submittedName>
        <fullName evidence="1">Uncharacterized protein</fullName>
    </submittedName>
</protein>
<reference evidence="1 2" key="1">
    <citation type="submission" date="2024-10" db="EMBL/GenBank/DDBJ databases">
        <title>Paracoccus drimophilus sp. nov., a novel bacterium from corn roots in Hunan.</title>
        <authorList>
            <person name="Li X."/>
        </authorList>
    </citation>
    <scope>NUCLEOTIDE SEQUENCE [LARGE SCALE GENOMIC DNA]</scope>
    <source>
        <strain evidence="1 2">NGMCC 1.201697</strain>
    </source>
</reference>
<dbReference type="Proteomes" id="UP001609376">
    <property type="component" value="Unassembled WGS sequence"/>
</dbReference>
<sequence length="154" mass="17885">MLKRFAIAVTLLGTLPARADADDTRRQGQLLLEHWQCTFYAADFDDKERERKHFDLGWKAGHIFYDTALSLNLPESQMKEAVSPVLRLFMNGPSVDFLLGQLHRSLRESVNEEFRRAYRDKIESGDARMEDSIEYSRKLYRQKNCELLLGVSAE</sequence>
<dbReference type="EMBL" id="JBIMPR010000001">
    <property type="protein sequence ID" value="MFH5772702.1"/>
    <property type="molecule type" value="Genomic_DNA"/>
</dbReference>
<comment type="caution">
    <text evidence="1">The sequence shown here is derived from an EMBL/GenBank/DDBJ whole genome shotgun (WGS) entry which is preliminary data.</text>
</comment>
<name>A0ABW7LF09_9RHOB</name>
<accession>A0ABW7LF09</accession>
<evidence type="ECO:0000313" key="1">
    <source>
        <dbReference type="EMBL" id="MFH5772702.1"/>
    </source>
</evidence>
<evidence type="ECO:0000313" key="2">
    <source>
        <dbReference type="Proteomes" id="UP001609376"/>
    </source>
</evidence>
<dbReference type="RefSeq" id="WP_395131057.1">
    <property type="nucleotide sequence ID" value="NZ_JBIMPR010000001.1"/>
</dbReference>
<organism evidence="1 2">
    <name type="scientific">Paracoccus broussonetiae subsp. drimophilus</name>
    <dbReference type="NCBI Taxonomy" id="3373869"/>
    <lineage>
        <taxon>Bacteria</taxon>
        <taxon>Pseudomonadati</taxon>
        <taxon>Pseudomonadota</taxon>
        <taxon>Alphaproteobacteria</taxon>
        <taxon>Rhodobacterales</taxon>
        <taxon>Paracoccaceae</taxon>
        <taxon>Paracoccus</taxon>
        <taxon>Paracoccus broussonetiae</taxon>
    </lineage>
</organism>
<keyword evidence="2" id="KW-1185">Reference proteome</keyword>
<gene>
    <name evidence="1" type="ORF">ACHFJ0_00545</name>
</gene>